<evidence type="ECO:0000256" key="2">
    <source>
        <dbReference type="SAM" id="Phobius"/>
    </source>
</evidence>
<name>A0A918JPI1_9ALTE</name>
<reference evidence="3" key="2">
    <citation type="submission" date="2020-09" db="EMBL/GenBank/DDBJ databases">
        <authorList>
            <person name="Sun Q."/>
            <person name="Kim S."/>
        </authorList>
    </citation>
    <scope>NUCLEOTIDE SEQUENCE</scope>
    <source>
        <strain evidence="3">KCTC 22164</strain>
    </source>
</reference>
<dbReference type="PANTHER" id="PTHR35335:SF1">
    <property type="entry name" value="UPF0716 PROTEIN FXSA"/>
    <property type="match status" value="1"/>
</dbReference>
<organism evidence="3 4">
    <name type="scientific">Alteromonas halophila</name>
    <dbReference type="NCBI Taxonomy" id="516698"/>
    <lineage>
        <taxon>Bacteria</taxon>
        <taxon>Pseudomonadati</taxon>
        <taxon>Pseudomonadota</taxon>
        <taxon>Gammaproteobacteria</taxon>
        <taxon>Alteromonadales</taxon>
        <taxon>Alteromonadaceae</taxon>
        <taxon>Alteromonas/Salinimonas group</taxon>
        <taxon>Alteromonas</taxon>
    </lineage>
</organism>
<sequence>MRLLFLLFAAMPIIEIAVLVQVGGIIGGWNTIALVIITAFAGAYLVRREGLHTLQTAQQKMQQNTIPGRELVEGMMLVVAGILLVTPGFITDILGFLFVLPGTRHILAAHISKHMKMRVVTSAGQYTQTGAGAHYEQYRTRKNDDDVIEGEYADKTEQDPDRRIR</sequence>
<dbReference type="NCBIfam" id="NF008528">
    <property type="entry name" value="PRK11463.1-2"/>
    <property type="match status" value="1"/>
</dbReference>
<dbReference type="RefSeq" id="WP_189407086.1">
    <property type="nucleotide sequence ID" value="NZ_BMXP01000007.1"/>
</dbReference>
<evidence type="ECO:0000256" key="1">
    <source>
        <dbReference type="SAM" id="MobiDB-lite"/>
    </source>
</evidence>
<dbReference type="InterPro" id="IPR007313">
    <property type="entry name" value="FxsA"/>
</dbReference>
<dbReference type="Proteomes" id="UP000631300">
    <property type="component" value="Unassembled WGS sequence"/>
</dbReference>
<dbReference type="PANTHER" id="PTHR35335">
    <property type="entry name" value="UPF0716 PROTEIN FXSA"/>
    <property type="match status" value="1"/>
</dbReference>
<feature type="region of interest" description="Disordered" evidence="1">
    <location>
        <begin position="146"/>
        <end position="165"/>
    </location>
</feature>
<evidence type="ECO:0000313" key="4">
    <source>
        <dbReference type="Proteomes" id="UP000631300"/>
    </source>
</evidence>
<keyword evidence="2" id="KW-1133">Transmembrane helix</keyword>
<feature type="transmembrane region" description="Helical" evidence="2">
    <location>
        <begin position="77"/>
        <end position="100"/>
    </location>
</feature>
<comment type="caution">
    <text evidence="3">The sequence shown here is derived from an EMBL/GenBank/DDBJ whole genome shotgun (WGS) entry which is preliminary data.</text>
</comment>
<dbReference type="GO" id="GO:0016020">
    <property type="term" value="C:membrane"/>
    <property type="evidence" value="ECO:0007669"/>
    <property type="project" value="InterPro"/>
</dbReference>
<dbReference type="AlphaFoldDB" id="A0A918JPI1"/>
<dbReference type="Pfam" id="PF04186">
    <property type="entry name" value="FxsA"/>
    <property type="match status" value="1"/>
</dbReference>
<feature type="compositionally biased region" description="Basic and acidic residues" evidence="1">
    <location>
        <begin position="152"/>
        <end position="165"/>
    </location>
</feature>
<feature type="transmembrane region" description="Helical" evidence="2">
    <location>
        <begin position="26"/>
        <end position="46"/>
    </location>
</feature>
<proteinExistence type="predicted"/>
<protein>
    <submittedName>
        <fullName evidence="3">Membrane protein FxsA</fullName>
    </submittedName>
</protein>
<dbReference type="EMBL" id="BMXP01000007">
    <property type="protein sequence ID" value="GGW90495.1"/>
    <property type="molecule type" value="Genomic_DNA"/>
</dbReference>
<accession>A0A918JPI1</accession>
<keyword evidence="4" id="KW-1185">Reference proteome</keyword>
<gene>
    <name evidence="3" type="primary">fxsA</name>
    <name evidence="3" type="ORF">GCM10007391_25900</name>
</gene>
<evidence type="ECO:0000313" key="3">
    <source>
        <dbReference type="EMBL" id="GGW90495.1"/>
    </source>
</evidence>
<reference evidence="3" key="1">
    <citation type="journal article" date="2014" name="Int. J. Syst. Evol. Microbiol.">
        <title>Complete genome sequence of Corynebacterium casei LMG S-19264T (=DSM 44701T), isolated from a smear-ripened cheese.</title>
        <authorList>
            <consortium name="US DOE Joint Genome Institute (JGI-PGF)"/>
            <person name="Walter F."/>
            <person name="Albersmeier A."/>
            <person name="Kalinowski J."/>
            <person name="Ruckert C."/>
        </authorList>
    </citation>
    <scope>NUCLEOTIDE SEQUENCE</scope>
    <source>
        <strain evidence="3">KCTC 22164</strain>
    </source>
</reference>
<keyword evidence="2" id="KW-0812">Transmembrane</keyword>
<keyword evidence="2" id="KW-0472">Membrane</keyword>